<dbReference type="OrthoDB" id="5103109at2759"/>
<dbReference type="Proteomes" id="UP000434172">
    <property type="component" value="Unassembled WGS sequence"/>
</dbReference>
<dbReference type="EMBL" id="WOWK01000004">
    <property type="protein sequence ID" value="KAF0331141.1"/>
    <property type="molecule type" value="Genomic_DNA"/>
</dbReference>
<sequence length="364" mass="42373">MRVIFRPEAPDKSRCPVCKTDWPEFEGEEVTCTNCGLSVQFLSSPEGKPDPITSLALEEIKKTGLKDLFTQTMRQPFSDGRSGAHGESRQQTLREWIDTQVSEFGPLPRPPRRKQSKIRHFKRIVFCDERWPDIAVQFDQHTELMACLFRPQEDTIFRVPSGEAGLRQFLRVGLRANDRDTTLDPSTEILTLVRDYIQQSRQVQGPFRESVLRARCLLWTLEEVWTLQHDCLSSCHAFLSLAMKRVFMMRIFNFTWTFQRSFQCLGVLPLNVLAAPLIQTVFYVIRYFLDAQRWRHVDIRECFRLLIIDTTRLALEYHVSGALDAYFQQEGSRQVQLSRGSQAWMTSILRTRGKTLNDIPESLF</sequence>
<evidence type="ECO:0000313" key="2">
    <source>
        <dbReference type="Proteomes" id="UP000434172"/>
    </source>
</evidence>
<keyword evidence="2" id="KW-1185">Reference proteome</keyword>
<dbReference type="AlphaFoldDB" id="A0A8H3WM58"/>
<name>A0A8H3WM58_9PEZI</name>
<evidence type="ECO:0000313" key="1">
    <source>
        <dbReference type="EMBL" id="KAF0331141.1"/>
    </source>
</evidence>
<proteinExistence type="predicted"/>
<organism evidence="1 2">
    <name type="scientific">Colletotrichum asianum</name>
    <dbReference type="NCBI Taxonomy" id="702518"/>
    <lineage>
        <taxon>Eukaryota</taxon>
        <taxon>Fungi</taxon>
        <taxon>Dikarya</taxon>
        <taxon>Ascomycota</taxon>
        <taxon>Pezizomycotina</taxon>
        <taxon>Sordariomycetes</taxon>
        <taxon>Hypocreomycetidae</taxon>
        <taxon>Glomerellales</taxon>
        <taxon>Glomerellaceae</taxon>
        <taxon>Colletotrichum</taxon>
        <taxon>Colletotrichum gloeosporioides species complex</taxon>
    </lineage>
</organism>
<accession>A0A8H3WM58</accession>
<protein>
    <submittedName>
        <fullName evidence="1">Nadp:d-xylose dehydrogenase</fullName>
    </submittedName>
</protein>
<comment type="caution">
    <text evidence="1">The sequence shown here is derived from an EMBL/GenBank/DDBJ whole genome shotgun (WGS) entry which is preliminary data.</text>
</comment>
<reference evidence="1 2" key="1">
    <citation type="submission" date="2019-12" db="EMBL/GenBank/DDBJ databases">
        <title>A genome sequence resource for the geographically widespread anthracnose pathogen Colletotrichum asianum.</title>
        <authorList>
            <person name="Meng Y."/>
        </authorList>
    </citation>
    <scope>NUCLEOTIDE SEQUENCE [LARGE SCALE GENOMIC DNA]</scope>
    <source>
        <strain evidence="1 2">ICMP 18580</strain>
    </source>
</reference>
<gene>
    <name evidence="1" type="ORF">GQ607_001449</name>
</gene>